<feature type="signal peptide" evidence="1">
    <location>
        <begin position="1"/>
        <end position="17"/>
    </location>
</feature>
<keyword evidence="1" id="KW-0732">Signal</keyword>
<gene>
    <name evidence="2" type="ORF">BG006_011240</name>
</gene>
<evidence type="ECO:0000256" key="1">
    <source>
        <dbReference type="SAM" id="SignalP"/>
    </source>
</evidence>
<accession>A0A9P5SSB1</accession>
<feature type="chain" id="PRO_5040408923" evidence="1">
    <location>
        <begin position="18"/>
        <end position="292"/>
    </location>
</feature>
<evidence type="ECO:0000313" key="2">
    <source>
        <dbReference type="EMBL" id="KAF9335552.1"/>
    </source>
</evidence>
<protein>
    <submittedName>
        <fullName evidence="2">Uncharacterized protein</fullName>
    </submittedName>
</protein>
<name>A0A9P5SSB1_9FUNG</name>
<evidence type="ECO:0000313" key="3">
    <source>
        <dbReference type="Proteomes" id="UP000696485"/>
    </source>
</evidence>
<proteinExistence type="predicted"/>
<dbReference type="Proteomes" id="UP000696485">
    <property type="component" value="Unassembled WGS sequence"/>
</dbReference>
<keyword evidence="3" id="KW-1185">Reference proteome</keyword>
<organism evidence="2 3">
    <name type="scientific">Podila minutissima</name>
    <dbReference type="NCBI Taxonomy" id="64525"/>
    <lineage>
        <taxon>Eukaryota</taxon>
        <taxon>Fungi</taxon>
        <taxon>Fungi incertae sedis</taxon>
        <taxon>Mucoromycota</taxon>
        <taxon>Mortierellomycotina</taxon>
        <taxon>Mortierellomycetes</taxon>
        <taxon>Mortierellales</taxon>
        <taxon>Mortierellaceae</taxon>
        <taxon>Podila</taxon>
    </lineage>
</organism>
<sequence>MRKALLLAGVFASVANAYYYVVKVMANENGRWIKCVTPRTYDYQGTNPETGKPWPGIGGPCLADIGKSEYLEFHNSDWRLNQFYNVSIVAGDSYKQVRSLKTKESGLVVPCIQVDEYHAPYNNPSIDDSDEFPTGFPHHWLYVCTAPEIYRNRTQTVLEEGGKEEGDPPGTGIVMRIFAFLEKKARPTAINSNDFIHRVTARQLAEVDKIAAHLDQEREVFDAMNEDEKRAYLAETMPVKITGVLHLNTSDKRKGFDLPHFNLNGMHTFDCSEVNNPAEDIEDVDRESESDR</sequence>
<comment type="caution">
    <text evidence="2">The sequence shown here is derived from an EMBL/GenBank/DDBJ whole genome shotgun (WGS) entry which is preliminary data.</text>
</comment>
<dbReference type="EMBL" id="JAAAUY010000095">
    <property type="protein sequence ID" value="KAF9335552.1"/>
    <property type="molecule type" value="Genomic_DNA"/>
</dbReference>
<dbReference type="AlphaFoldDB" id="A0A9P5SSB1"/>
<reference evidence="2" key="1">
    <citation type="journal article" date="2020" name="Fungal Divers.">
        <title>Resolving the Mortierellaceae phylogeny through synthesis of multi-gene phylogenetics and phylogenomics.</title>
        <authorList>
            <person name="Vandepol N."/>
            <person name="Liber J."/>
            <person name="Desiro A."/>
            <person name="Na H."/>
            <person name="Kennedy M."/>
            <person name="Barry K."/>
            <person name="Grigoriev I.V."/>
            <person name="Miller A.N."/>
            <person name="O'Donnell K."/>
            <person name="Stajich J.E."/>
            <person name="Bonito G."/>
        </authorList>
    </citation>
    <scope>NUCLEOTIDE SEQUENCE</scope>
    <source>
        <strain evidence="2">NVP1</strain>
    </source>
</reference>